<organism evidence="1">
    <name type="scientific">Anopheles darlingi</name>
    <name type="common">Mosquito</name>
    <dbReference type="NCBI Taxonomy" id="43151"/>
    <lineage>
        <taxon>Eukaryota</taxon>
        <taxon>Metazoa</taxon>
        <taxon>Ecdysozoa</taxon>
        <taxon>Arthropoda</taxon>
        <taxon>Hexapoda</taxon>
        <taxon>Insecta</taxon>
        <taxon>Pterygota</taxon>
        <taxon>Neoptera</taxon>
        <taxon>Endopterygota</taxon>
        <taxon>Diptera</taxon>
        <taxon>Nematocera</taxon>
        <taxon>Culicoidea</taxon>
        <taxon>Culicidae</taxon>
        <taxon>Anophelinae</taxon>
        <taxon>Anopheles</taxon>
    </lineage>
</organism>
<evidence type="ECO:0000313" key="1">
    <source>
        <dbReference type="EMBL" id="MBW74528.1"/>
    </source>
</evidence>
<protein>
    <submittedName>
        <fullName evidence="1">Uncharacterized protein</fullName>
    </submittedName>
</protein>
<accession>A0A2M4DBQ9</accession>
<dbReference type="AlphaFoldDB" id="A0A2M4DBQ9"/>
<reference evidence="1" key="1">
    <citation type="submission" date="2018-01" db="EMBL/GenBank/DDBJ databases">
        <title>An insight into the sialome of Amazonian anophelines.</title>
        <authorList>
            <person name="Ribeiro J.M."/>
            <person name="Scarpassa V."/>
            <person name="Calvo E."/>
        </authorList>
    </citation>
    <scope>NUCLEOTIDE SEQUENCE</scope>
</reference>
<name>A0A2M4DBQ9_ANODA</name>
<dbReference type="EMBL" id="GGFL01010350">
    <property type="protein sequence ID" value="MBW74528.1"/>
    <property type="molecule type" value="Transcribed_RNA"/>
</dbReference>
<sequence length="84" mass="9456">MWAPHWYGALGTTVPVLSAHENIALSPCGKAMREHCVYVCVCVLTGVYVCPCALVDFSQTSNWRHRHLTNPPQWWCVVNSNSVR</sequence>
<proteinExistence type="predicted"/>